<dbReference type="RefSeq" id="WP_012108695.1">
    <property type="nucleotide sequence ID" value="NC_009714.1"/>
</dbReference>
<dbReference type="eggNOG" id="COG2957">
    <property type="taxonomic scope" value="Bacteria"/>
</dbReference>
<keyword evidence="3" id="KW-1185">Reference proteome</keyword>
<dbReference type="PANTHER" id="PTHR31377">
    <property type="entry name" value="AGMATINE DEIMINASE-RELATED"/>
    <property type="match status" value="1"/>
</dbReference>
<keyword evidence="1" id="KW-0378">Hydrolase</keyword>
<evidence type="ECO:0000256" key="1">
    <source>
        <dbReference type="ARBA" id="ARBA00022801"/>
    </source>
</evidence>
<gene>
    <name evidence="2" type="ordered locus">CHAB381_0842</name>
</gene>
<dbReference type="Gene3D" id="3.75.10.10">
    <property type="entry name" value="L-arginine/glycine Amidinotransferase, Chain A"/>
    <property type="match status" value="1"/>
</dbReference>
<evidence type="ECO:0000313" key="3">
    <source>
        <dbReference type="Proteomes" id="UP000002407"/>
    </source>
</evidence>
<dbReference type="STRING" id="360107.CHAB381_0842"/>
<protein>
    <submittedName>
        <fullName evidence="2">Peptidyl-arginine deiminase family protein</fullName>
    </submittedName>
</protein>
<dbReference type="GO" id="GO:0047632">
    <property type="term" value="F:agmatine deiminase activity"/>
    <property type="evidence" value="ECO:0007669"/>
    <property type="project" value="TreeGrafter"/>
</dbReference>
<dbReference type="EMBL" id="CP000776">
    <property type="protein sequence ID" value="ABS52338.1"/>
    <property type="molecule type" value="Genomic_DNA"/>
</dbReference>
<proteinExistence type="predicted"/>
<dbReference type="KEGG" id="cha:CHAB381_0842"/>
<dbReference type="OrthoDB" id="9808013at2"/>
<dbReference type="SUPFAM" id="SSF55909">
    <property type="entry name" value="Pentein"/>
    <property type="match status" value="1"/>
</dbReference>
<dbReference type="HOGENOM" id="CLU_037682_0_0_7"/>
<name>A7I1L5_CAMHC</name>
<reference evidence="3" key="1">
    <citation type="submission" date="2007-07" db="EMBL/GenBank/DDBJ databases">
        <title>Complete genome sequence of Campylobacter hominis ATCC BAA-381, a commensal isolated from the human gastrointestinal tract.</title>
        <authorList>
            <person name="Fouts D.E."/>
            <person name="Mongodin E.F."/>
            <person name="Puiu D."/>
            <person name="Sebastian Y."/>
            <person name="Miller W.G."/>
            <person name="Mandrell R.E."/>
            <person name="Nelson K.E."/>
        </authorList>
    </citation>
    <scope>NUCLEOTIDE SEQUENCE [LARGE SCALE GENOMIC DNA]</scope>
    <source>
        <strain evidence="3">ATCC BAA-381 / LMG 19568 / NCTC 13146 / CH001A</strain>
    </source>
</reference>
<dbReference type="GO" id="GO:0004668">
    <property type="term" value="F:protein-arginine deiminase activity"/>
    <property type="evidence" value="ECO:0007669"/>
    <property type="project" value="InterPro"/>
</dbReference>
<organism evidence="2 3">
    <name type="scientific">Campylobacter hominis (strain ATCC BAA-381 / DSM 21671 / CCUG 45161 / LMG 19568 / NCTC 13146 / CH001A)</name>
    <dbReference type="NCBI Taxonomy" id="360107"/>
    <lineage>
        <taxon>Bacteria</taxon>
        <taxon>Pseudomonadati</taxon>
        <taxon>Campylobacterota</taxon>
        <taxon>Epsilonproteobacteria</taxon>
        <taxon>Campylobacterales</taxon>
        <taxon>Campylobacteraceae</taxon>
        <taxon>Campylobacter</taxon>
    </lineage>
</organism>
<dbReference type="InterPro" id="IPR007466">
    <property type="entry name" value="Peptidyl-Arg-deiminase_porph"/>
</dbReference>
<dbReference type="Pfam" id="PF04371">
    <property type="entry name" value="PAD_porph"/>
    <property type="match status" value="1"/>
</dbReference>
<dbReference type="GO" id="GO:0009446">
    <property type="term" value="P:putrescine biosynthetic process"/>
    <property type="evidence" value="ECO:0007669"/>
    <property type="project" value="InterPro"/>
</dbReference>
<dbReference type="AlphaFoldDB" id="A7I1L5"/>
<dbReference type="PANTHER" id="PTHR31377:SF0">
    <property type="entry name" value="AGMATINE DEIMINASE-RELATED"/>
    <property type="match status" value="1"/>
</dbReference>
<sequence>MIKTFGEWHKQSALFVALPHENTDWKAYLDEISLSYRKFIKAVSKFQKVITIAPNFTDFERICSDLQNVEFVKIDTNDTWIRDFGAIDIKENGEIVGLNFIFNAWGDKFQSSKDNAVNKTLFKKIGGNLKDINLILEGGSIDFNGNGYMLTTKTCLLNKNRNNLTQDELDQRLREIFGLKKIFWLNHGFIQGDDTDSHIDTLARFIDKNIIAFSVCEDKNDPHYDELNKMKDEILSFGFDCVELPIPKPIFYENMRLPATYANFVFVNDALIVPTYNDKNDKIVLNSLQKALPNREIIGVDARVFIRQHGSLHCSCQNHFEI</sequence>
<accession>A7I1L5</accession>
<evidence type="ECO:0000313" key="2">
    <source>
        <dbReference type="EMBL" id="ABS52338.1"/>
    </source>
</evidence>
<dbReference type="Proteomes" id="UP000002407">
    <property type="component" value="Chromosome"/>
</dbReference>